<evidence type="ECO:0000259" key="4">
    <source>
        <dbReference type="Pfam" id="PF24883"/>
    </source>
</evidence>
<feature type="region of interest" description="Disordered" evidence="2">
    <location>
        <begin position="1453"/>
        <end position="1489"/>
    </location>
</feature>
<feature type="domain" description="Nephrocystin 3-like N-terminal" evidence="4">
    <location>
        <begin position="298"/>
        <end position="471"/>
    </location>
</feature>
<name>A0A4Q4TGK4_9PEZI</name>
<organism evidence="5 6">
    <name type="scientific">Monosporascus ibericus</name>
    <dbReference type="NCBI Taxonomy" id="155417"/>
    <lineage>
        <taxon>Eukaryota</taxon>
        <taxon>Fungi</taxon>
        <taxon>Dikarya</taxon>
        <taxon>Ascomycota</taxon>
        <taxon>Pezizomycotina</taxon>
        <taxon>Sordariomycetes</taxon>
        <taxon>Xylariomycetidae</taxon>
        <taxon>Xylariales</taxon>
        <taxon>Xylariales incertae sedis</taxon>
        <taxon>Monosporascus</taxon>
    </lineage>
</organism>
<dbReference type="SUPFAM" id="SSF52540">
    <property type="entry name" value="P-loop containing nucleoside triphosphate hydrolases"/>
    <property type="match status" value="1"/>
</dbReference>
<dbReference type="EMBL" id="QJNU01000202">
    <property type="protein sequence ID" value="RYP04660.1"/>
    <property type="molecule type" value="Genomic_DNA"/>
</dbReference>
<keyword evidence="1" id="KW-0677">Repeat</keyword>
<dbReference type="Pfam" id="PF17109">
    <property type="entry name" value="Goodbye"/>
    <property type="match status" value="1"/>
</dbReference>
<keyword evidence="6" id="KW-1185">Reference proteome</keyword>
<dbReference type="InterPro" id="IPR027417">
    <property type="entry name" value="P-loop_NTPase"/>
</dbReference>
<evidence type="ECO:0000256" key="1">
    <source>
        <dbReference type="ARBA" id="ARBA00022737"/>
    </source>
</evidence>
<dbReference type="InterPro" id="IPR056884">
    <property type="entry name" value="NPHP3-like_N"/>
</dbReference>
<proteinExistence type="predicted"/>
<feature type="region of interest" description="Disordered" evidence="2">
    <location>
        <begin position="1403"/>
        <end position="1431"/>
    </location>
</feature>
<feature type="region of interest" description="Disordered" evidence="2">
    <location>
        <begin position="622"/>
        <end position="648"/>
    </location>
</feature>
<dbReference type="InterPro" id="IPR018247">
    <property type="entry name" value="EF_Hand_1_Ca_BS"/>
</dbReference>
<reference evidence="5 6" key="1">
    <citation type="submission" date="2018-06" db="EMBL/GenBank/DDBJ databases">
        <title>Complete Genomes of Monosporascus.</title>
        <authorList>
            <person name="Robinson A.J."/>
            <person name="Natvig D.O."/>
        </authorList>
    </citation>
    <scope>NUCLEOTIDE SEQUENCE [LARGE SCALE GENOMIC DNA]</scope>
    <source>
        <strain evidence="5 6">CBS 110550</strain>
    </source>
</reference>
<dbReference type="PANTHER" id="PTHR10039:SF17">
    <property type="entry name" value="FUNGAL STAND N-TERMINAL GOODBYE DOMAIN-CONTAINING PROTEIN-RELATED"/>
    <property type="match status" value="1"/>
</dbReference>
<feature type="region of interest" description="Disordered" evidence="2">
    <location>
        <begin position="1521"/>
        <end position="1567"/>
    </location>
</feature>
<dbReference type="PANTHER" id="PTHR10039">
    <property type="entry name" value="AMELOGENIN"/>
    <property type="match status" value="1"/>
</dbReference>
<dbReference type="InterPro" id="IPR031350">
    <property type="entry name" value="Goodbye_dom"/>
</dbReference>
<feature type="domain" description="Fungal STAND N-terminal Goodbye" evidence="3">
    <location>
        <begin position="48"/>
        <end position="157"/>
    </location>
</feature>
<evidence type="ECO:0000256" key="2">
    <source>
        <dbReference type="SAM" id="MobiDB-lite"/>
    </source>
</evidence>
<feature type="region of interest" description="Disordered" evidence="2">
    <location>
        <begin position="1"/>
        <end position="30"/>
    </location>
</feature>
<protein>
    <submittedName>
        <fullName evidence="5">Uncharacterized protein</fullName>
    </submittedName>
</protein>
<comment type="caution">
    <text evidence="5">The sequence shown here is derived from an EMBL/GenBank/DDBJ whole genome shotgun (WGS) entry which is preliminary data.</text>
</comment>
<dbReference type="PROSITE" id="PS00018">
    <property type="entry name" value="EF_HAND_1"/>
    <property type="match status" value="1"/>
</dbReference>
<gene>
    <name evidence="5" type="ORF">DL764_004322</name>
</gene>
<dbReference type="Proteomes" id="UP000293360">
    <property type="component" value="Unassembled WGS sequence"/>
</dbReference>
<evidence type="ECO:0000313" key="5">
    <source>
        <dbReference type="EMBL" id="RYP04660.1"/>
    </source>
</evidence>
<dbReference type="Pfam" id="PF24883">
    <property type="entry name" value="NPHP3_N"/>
    <property type="match status" value="1"/>
</dbReference>
<accession>A0A4Q4TGK4</accession>
<sequence>MPPLKTESSFVSVTSNGSGSPHTPKAVSPEQRDLEAIWRQVHEKVVQLAGSDPAFQIQKTLDIDGVLRRLDSLEEAGKKHPDKFSWLKHAVSRTLQCIQTVGGMVVDGVSQVFAPAHMCYNALTWVIQAWQNYEGMFENLAELLEKCADFLTRLRYYEDNMDANLSRIAYQNLRIFVEICDRAIRLRKKHTRLIRFTKLLFLNDDGIQDLLGLMEKLNKKEMPLVNAQIFKTVMDNAGKLDLALEEQKQQRKDEDWRKRRKAIAVALGFPRNAVDMDGEPIQHWVRAFGAHKAALVEGTGEWIEEDHVFLEWASSKLPTNPVLVLRGRNRSGKTSMMTNVLRVLRRIDLTTSTSRKVLVYFFPEADRRKSDDEDTSTFIERISRMLLWQIATAYESMTKSVAHIIEKAHDFDGCLDMWERLFIENKERQKDTTFYICIDGIDSEIQSLLPLLEKLCSVTDDRRPRIFLTARPETVTGWLTHAKHIPYETIPISERNGDDVHKYINYQMDTMQITKNPDDHADKSRWRQMIHDELYAKCGGDYFKLVNTFDRLSKVDLVDDVMTILRDAGKTRTDQIDAEIRRLNKERTRKEIQEINEIILWIEAGREWFSVETMEALLSVKHRRSLETPRSPRPPPPVRRSKTGSSPRVGLVEELGETSLAPASLAISLLPFAQKLQEKYGLFAITSSNTVDWRASEYKERIPSKSFDPGHSLNAASSTGPQVIQEAEIEIVRHFLKNVCPSPLYNRFEFEQFFEGKIGARQKEYISVDNDNENIKIAIACLTILTEEEIRSDTRLRYYAMYWLLDHLTAVELSLADRELKAQVGPLLVRLFTEKAGIDSLFWPFDTDVSMKTWRSGELKFLREVRSEWLYSTEGVQELRRWFNDPVVARSVTSEAGQSFLAGIKGAPNAKLHEAVLPYAARCMADHLFRRIEFTRRQFLSACCFIRGYLARLDPVRSSGMPDEAAAYRQAGAIAFGQFEDESFTLEELDQIEIWASQILERHNDTSALESSWEIHGALLVFQLCGSATEVYHARARRALELNEQNWHACHFIASRPVTSTEDALRMLSQAKKDIDALCKKNKGWLTDHANSSLLARITLDLGNRLWESGKDDVRAAETHRESLQYDYVNFREYGAVLERYHRRQCWDMSIAFVRAIDDHKEVWAPYFDELVNGFLLEFVIKKDSDMLAQAADATQQWDVIERFFDISTEMGRKSDAHDLLFLLRDAFSRIFESAANNAHGDKAIAIREAALHSVRSHPSDTLERGFVDKMADSLALTYLHLAARPSIGPEQLDRYGTLIESLIPETDESFNIFLNAVPTSCLLRYYRRRGRSSWRAVDLTCRIIRTSIELLFDDDEGNDIVAYWLLARLATVAGDVENLRIIWTMENKLQYEAVTKWEAWQASKDGTAPSEDSESAQETPTGPKDSEQMIVKETVQIQGVEKRATMANPVPLIASQLGPEPSHLRETEPGTARNSSPGSSKSRKRLTVAVPATETTRAAPAPPPAVALATTTTTTITPTNMLKAAPAPPQAAALATDASRSPSTTPSGVGDRGSAGAGDPQKPNSFVSCDGCGKQWTVMEVPLYTCADCVGDVHFDEDCYALLQKGELRTRNLRCRKDHEMFLIPKWEPGIMRDVPKGCVPLVDGPDKDGNKWITMGEWKSRLESKYLDANKKETSATVSSGTA</sequence>
<evidence type="ECO:0000259" key="3">
    <source>
        <dbReference type="Pfam" id="PF17109"/>
    </source>
</evidence>
<dbReference type="OrthoDB" id="2913095at2759"/>
<evidence type="ECO:0000313" key="6">
    <source>
        <dbReference type="Proteomes" id="UP000293360"/>
    </source>
</evidence>
<feature type="compositionally biased region" description="Polar residues" evidence="2">
    <location>
        <begin position="1"/>
        <end position="21"/>
    </location>
</feature>